<comment type="similarity">
    <text evidence="2">Belongs to the P-Pant transferase superfamily. Gsp/Sfp/HetI/AcpT family.</text>
</comment>
<sequence length="238" mass="27601">MIRVFAINIKEKIGSKEFSTLCKYVSKEKKERINRFLRYEDRVRGLFADLIIRYLIASEYRINNEEIKFIYNEYGKPLIRVLDNVQFNVSHSGDWIVCAIGDSEVGIDVEKISKFDYDIVKRFFSNIEAEAFLEVPEENRKELFYELWTSKESYIKAVGKGLSIPLNSFSVLNYSVEATKDNVEKIDGWTLKPLNLDEDYKLTMCSKGSLIDENVTLLSIQNLINFFIGNESNPCHIG</sequence>
<dbReference type="Pfam" id="PF01648">
    <property type="entry name" value="ACPS"/>
    <property type="match status" value="1"/>
</dbReference>
<dbReference type="GO" id="GO:0000287">
    <property type="term" value="F:magnesium ion binding"/>
    <property type="evidence" value="ECO:0007669"/>
    <property type="project" value="InterPro"/>
</dbReference>
<dbReference type="GO" id="GO:0019878">
    <property type="term" value="P:lysine biosynthetic process via aminoadipic acid"/>
    <property type="evidence" value="ECO:0007669"/>
    <property type="project" value="TreeGrafter"/>
</dbReference>
<evidence type="ECO:0000256" key="5">
    <source>
        <dbReference type="ARBA" id="ARBA00022842"/>
    </source>
</evidence>
<evidence type="ECO:0000256" key="1">
    <source>
        <dbReference type="ARBA" id="ARBA00001946"/>
    </source>
</evidence>
<dbReference type="PANTHER" id="PTHR12215">
    <property type="entry name" value="PHOSPHOPANTETHEINE TRANSFERASE"/>
    <property type="match status" value="1"/>
</dbReference>
<dbReference type="Pfam" id="PF22624">
    <property type="entry name" value="AASDHPPT_N"/>
    <property type="match status" value="1"/>
</dbReference>
<dbReference type="GO" id="GO:0008897">
    <property type="term" value="F:holo-[acyl-carrier-protein] synthase activity"/>
    <property type="evidence" value="ECO:0007669"/>
    <property type="project" value="InterPro"/>
</dbReference>
<evidence type="ECO:0000313" key="9">
    <source>
        <dbReference type="Proteomes" id="UP000002730"/>
    </source>
</evidence>
<accession>D9SN49</accession>
<dbReference type="KEGG" id="ccb:Clocel_2172"/>
<dbReference type="OrthoDB" id="9808281at2"/>
<feature type="domain" description="4'-phosphopantetheinyl transferase" evidence="6">
    <location>
        <begin position="105"/>
        <end position="177"/>
    </location>
</feature>
<evidence type="ECO:0000313" key="8">
    <source>
        <dbReference type="EMBL" id="ADL51915.1"/>
    </source>
</evidence>
<dbReference type="NCBIfam" id="TIGR00556">
    <property type="entry name" value="pantethn_trn"/>
    <property type="match status" value="1"/>
</dbReference>
<evidence type="ECO:0000256" key="3">
    <source>
        <dbReference type="ARBA" id="ARBA00022679"/>
    </source>
</evidence>
<dbReference type="GO" id="GO:0006633">
    <property type="term" value="P:fatty acid biosynthetic process"/>
    <property type="evidence" value="ECO:0007669"/>
    <property type="project" value="InterPro"/>
</dbReference>
<reference evidence="8 9" key="1">
    <citation type="submission" date="2010-08" db="EMBL/GenBank/DDBJ databases">
        <title>Complete sequence of Clostridium cellulovorans 743B.</title>
        <authorList>
            <consortium name="US DOE Joint Genome Institute"/>
            <person name="Lucas S."/>
            <person name="Copeland A."/>
            <person name="Lapidus A."/>
            <person name="Cheng J.-F."/>
            <person name="Bruce D."/>
            <person name="Goodwin L."/>
            <person name="Pitluck S."/>
            <person name="Chertkov O."/>
            <person name="Detter J.C."/>
            <person name="Han C."/>
            <person name="Tapia R."/>
            <person name="Land M."/>
            <person name="Hauser L."/>
            <person name="Chang Y.-J."/>
            <person name="Jeffries C."/>
            <person name="Kyrpides N."/>
            <person name="Ivanova N."/>
            <person name="Mikhailova N."/>
            <person name="Hemme C.L."/>
            <person name="Woyke T."/>
        </authorList>
    </citation>
    <scope>NUCLEOTIDE SEQUENCE [LARGE SCALE GENOMIC DNA]</scope>
    <source>
        <strain evidence="9">ATCC 35296 / DSM 3052 / OCM 3 / 743B</strain>
    </source>
</reference>
<dbReference type="InterPro" id="IPR008278">
    <property type="entry name" value="4-PPantetheinyl_Trfase_dom"/>
</dbReference>
<dbReference type="AlphaFoldDB" id="D9SN49"/>
<organism evidence="8 9">
    <name type="scientific">Clostridium cellulovorans (strain ATCC 35296 / DSM 3052 / OCM 3 / 743B)</name>
    <dbReference type="NCBI Taxonomy" id="573061"/>
    <lineage>
        <taxon>Bacteria</taxon>
        <taxon>Bacillati</taxon>
        <taxon>Bacillota</taxon>
        <taxon>Clostridia</taxon>
        <taxon>Eubacteriales</taxon>
        <taxon>Clostridiaceae</taxon>
        <taxon>Clostridium</taxon>
    </lineage>
</organism>
<gene>
    <name evidence="8" type="ordered locus">Clocel_2172</name>
</gene>
<dbReference type="Gene3D" id="3.90.470.20">
    <property type="entry name" value="4'-phosphopantetheinyl transferase domain"/>
    <property type="match status" value="2"/>
</dbReference>
<dbReference type="PANTHER" id="PTHR12215:SF10">
    <property type="entry name" value="L-AMINOADIPATE-SEMIALDEHYDE DEHYDROGENASE-PHOSPHOPANTETHEINYL TRANSFERASE"/>
    <property type="match status" value="1"/>
</dbReference>
<dbReference type="RefSeq" id="WP_010076865.1">
    <property type="nucleotide sequence ID" value="NC_014393.1"/>
</dbReference>
<dbReference type="HOGENOM" id="CLU_057011_6_2_9"/>
<dbReference type="GO" id="GO:0005829">
    <property type="term" value="C:cytosol"/>
    <property type="evidence" value="ECO:0007669"/>
    <property type="project" value="TreeGrafter"/>
</dbReference>
<dbReference type="InterPro" id="IPR004568">
    <property type="entry name" value="Ppantetheine-prot_Trfase_dom"/>
</dbReference>
<evidence type="ECO:0000259" key="6">
    <source>
        <dbReference type="Pfam" id="PF01648"/>
    </source>
</evidence>
<dbReference type="EMBL" id="CP002160">
    <property type="protein sequence ID" value="ADL51915.1"/>
    <property type="molecule type" value="Genomic_DNA"/>
</dbReference>
<dbReference type="SUPFAM" id="SSF56214">
    <property type="entry name" value="4'-phosphopantetheinyl transferase"/>
    <property type="match status" value="2"/>
</dbReference>
<evidence type="ECO:0000259" key="7">
    <source>
        <dbReference type="Pfam" id="PF22624"/>
    </source>
</evidence>
<dbReference type="InterPro" id="IPR055066">
    <property type="entry name" value="AASDHPPT_N"/>
</dbReference>
<dbReference type="eggNOG" id="COG2091">
    <property type="taxonomic scope" value="Bacteria"/>
</dbReference>
<proteinExistence type="inferred from homology"/>
<protein>
    <submittedName>
        <fullName evidence="8">4'-phosphopantetheinyl transferase</fullName>
    </submittedName>
</protein>
<feature type="domain" description="4'-phosphopantetheinyl transferase N-terminal" evidence="7">
    <location>
        <begin position="16"/>
        <end position="99"/>
    </location>
</feature>
<keyword evidence="5" id="KW-0460">Magnesium</keyword>
<dbReference type="Proteomes" id="UP000002730">
    <property type="component" value="Chromosome"/>
</dbReference>
<keyword evidence="4" id="KW-0479">Metal-binding</keyword>
<keyword evidence="9" id="KW-1185">Reference proteome</keyword>
<dbReference type="STRING" id="573061.Clocel_2172"/>
<name>D9SN49_CLOC7</name>
<comment type="cofactor">
    <cofactor evidence="1">
        <name>Mg(2+)</name>
        <dbReference type="ChEBI" id="CHEBI:18420"/>
    </cofactor>
</comment>
<keyword evidence="3 8" id="KW-0808">Transferase</keyword>
<dbReference type="InterPro" id="IPR037143">
    <property type="entry name" value="4-PPantetheinyl_Trfase_dom_sf"/>
</dbReference>
<dbReference type="InterPro" id="IPR050559">
    <property type="entry name" value="P-Pant_transferase_sf"/>
</dbReference>
<evidence type="ECO:0000256" key="2">
    <source>
        <dbReference type="ARBA" id="ARBA00010990"/>
    </source>
</evidence>
<evidence type="ECO:0000256" key="4">
    <source>
        <dbReference type="ARBA" id="ARBA00022723"/>
    </source>
</evidence>